<dbReference type="Proteomes" id="UP000288028">
    <property type="component" value="Unassembled WGS sequence"/>
</dbReference>
<keyword evidence="3" id="KW-1185">Reference proteome</keyword>
<feature type="transmembrane region" description="Helical" evidence="1">
    <location>
        <begin position="305"/>
        <end position="327"/>
    </location>
</feature>
<accession>A0A430B016</accession>
<feature type="transmembrane region" description="Helical" evidence="1">
    <location>
        <begin position="205"/>
        <end position="223"/>
    </location>
</feature>
<dbReference type="AlphaFoldDB" id="A0A430B016"/>
<name>A0A430B016_9ENTE</name>
<keyword evidence="1" id="KW-0812">Transmembrane</keyword>
<protein>
    <recommendedName>
        <fullName evidence="4">ABC transporter permease</fullName>
    </recommendedName>
</protein>
<dbReference type="OrthoDB" id="2199615at2"/>
<organism evidence="2 3">
    <name type="scientific">Vagococcus carniphilus</name>
    <dbReference type="NCBI Taxonomy" id="218144"/>
    <lineage>
        <taxon>Bacteria</taxon>
        <taxon>Bacillati</taxon>
        <taxon>Bacillota</taxon>
        <taxon>Bacilli</taxon>
        <taxon>Lactobacillales</taxon>
        <taxon>Enterococcaceae</taxon>
        <taxon>Vagococcus</taxon>
    </lineage>
</organism>
<evidence type="ECO:0000256" key="1">
    <source>
        <dbReference type="SAM" id="Phobius"/>
    </source>
</evidence>
<sequence>MFLQELKKIIRPAMLVVAILISLIFYKLEISFFYTMWPNGSLIESYQFAHQWKDEFGKKMQDEDFKQVAKETDKLIETADKQISASDFGKKHKLTNYQEFVSYRDSLPEGAVYDLNEKDKKERQLLFNFYQELNKNQLISKIEIAQQIQKSISYFKDEKVFLKQVKVKDEKEKLRIKQAIFEEEDWRNILPEYLPSTVTSLMENVLLLSLVLMVVLLPSHLVRDNILKVKTLQWSSKKGRKINYTQYVSIMFAGFMIITISLVVFLAPILSTGYVRYFDSGLNSFFSVTDFDFIYSYLSITFGKWLGLLILLIYLIGMGFCSLLFTLSQTSKNYLSMTLKIIPLLTIFTLVTMSIMKNAFYNQNFWYRSFGFFNGELCVAIFLFLAGILFAMRLLIKNQRQDLR</sequence>
<gene>
    <name evidence="2" type="ORF">CBF28_09420</name>
</gene>
<evidence type="ECO:0000313" key="3">
    <source>
        <dbReference type="Proteomes" id="UP000288028"/>
    </source>
</evidence>
<feature type="transmembrane region" description="Helical" evidence="1">
    <location>
        <begin position="12"/>
        <end position="37"/>
    </location>
</feature>
<evidence type="ECO:0008006" key="4">
    <source>
        <dbReference type="Google" id="ProtNLM"/>
    </source>
</evidence>
<feature type="transmembrane region" description="Helical" evidence="1">
    <location>
        <begin position="244"/>
        <end position="270"/>
    </location>
</feature>
<reference evidence="2 3" key="1">
    <citation type="submission" date="2017-05" db="EMBL/GenBank/DDBJ databases">
        <title>Vagococcus spp. assemblies.</title>
        <authorList>
            <person name="Gulvik C.A."/>
        </authorList>
    </citation>
    <scope>NUCLEOTIDE SEQUENCE [LARGE SCALE GENOMIC DNA]</scope>
    <source>
        <strain evidence="2 3">SS1714</strain>
    </source>
</reference>
<keyword evidence="1" id="KW-0472">Membrane</keyword>
<keyword evidence="1" id="KW-1133">Transmembrane helix</keyword>
<feature type="transmembrane region" description="Helical" evidence="1">
    <location>
        <begin position="339"/>
        <end position="360"/>
    </location>
</feature>
<comment type="caution">
    <text evidence="2">The sequence shown here is derived from an EMBL/GenBank/DDBJ whole genome shotgun (WGS) entry which is preliminary data.</text>
</comment>
<dbReference type="EMBL" id="NGKB01000008">
    <property type="protein sequence ID" value="RSU13693.1"/>
    <property type="molecule type" value="Genomic_DNA"/>
</dbReference>
<dbReference type="RefSeq" id="WP_126794583.1">
    <property type="nucleotide sequence ID" value="NZ_CP060720.1"/>
</dbReference>
<proteinExistence type="predicted"/>
<evidence type="ECO:0000313" key="2">
    <source>
        <dbReference type="EMBL" id="RSU13693.1"/>
    </source>
</evidence>
<feature type="transmembrane region" description="Helical" evidence="1">
    <location>
        <begin position="372"/>
        <end position="396"/>
    </location>
</feature>
<dbReference type="GeneID" id="95582030"/>